<comment type="caution">
    <text evidence="4">The sequence shown here is derived from an EMBL/GenBank/DDBJ whole genome shotgun (WGS) entry which is preliminary data.</text>
</comment>
<accession>A0A177HS12</accession>
<keyword evidence="2" id="KW-0812">Transmembrane</keyword>
<keyword evidence="2" id="KW-1133">Transmembrane helix</keyword>
<feature type="region of interest" description="Disordered" evidence="1">
    <location>
        <begin position="159"/>
        <end position="189"/>
    </location>
</feature>
<feature type="domain" description="Putative Flp pilus-assembly TadG-like N-terminal" evidence="3">
    <location>
        <begin position="10"/>
        <end position="56"/>
    </location>
</feature>
<keyword evidence="5" id="KW-1185">Reference proteome</keyword>
<evidence type="ECO:0000313" key="5">
    <source>
        <dbReference type="Proteomes" id="UP000077381"/>
    </source>
</evidence>
<sequence>MPGTARCEKGQAAPLYITAVVGLLFLAFLFFAFGKADAARNGTQSAADAAALAAAQESRDQLRNGFLQNILDGGYLQDILNGNQIGTYNGCQAAARFAELNDAELDPDKVTCAQLNDGRWGFTVNLVSKKSMGDTILPGTENKHAKATATAVVEPRCQFQPNEDADPPGNGNGNGNGTKPSPGKIVCDGKDWPIDPKNLDLLPDMADLFTVRLADN</sequence>
<evidence type="ECO:0000313" key="4">
    <source>
        <dbReference type="EMBL" id="OAH13801.1"/>
    </source>
</evidence>
<dbReference type="AlphaFoldDB" id="A0A177HS12"/>
<dbReference type="STRING" id="1716141.STSP_27790"/>
<organism evidence="4 5">
    <name type="scientific">Streptomyces jeddahensis</name>
    <dbReference type="NCBI Taxonomy" id="1716141"/>
    <lineage>
        <taxon>Bacteria</taxon>
        <taxon>Bacillati</taxon>
        <taxon>Actinomycetota</taxon>
        <taxon>Actinomycetes</taxon>
        <taxon>Kitasatosporales</taxon>
        <taxon>Streptomycetaceae</taxon>
        <taxon>Streptomyces</taxon>
    </lineage>
</organism>
<evidence type="ECO:0000256" key="2">
    <source>
        <dbReference type="SAM" id="Phobius"/>
    </source>
</evidence>
<evidence type="ECO:0000256" key="1">
    <source>
        <dbReference type="SAM" id="MobiDB-lite"/>
    </source>
</evidence>
<gene>
    <name evidence="4" type="ORF">STSP_27790</name>
</gene>
<dbReference type="Proteomes" id="UP000077381">
    <property type="component" value="Unassembled WGS sequence"/>
</dbReference>
<dbReference type="Pfam" id="PF13400">
    <property type="entry name" value="Tad"/>
    <property type="match status" value="1"/>
</dbReference>
<feature type="transmembrane region" description="Helical" evidence="2">
    <location>
        <begin position="12"/>
        <end position="33"/>
    </location>
</feature>
<proteinExistence type="predicted"/>
<dbReference type="EMBL" id="LOHS01000072">
    <property type="protein sequence ID" value="OAH13801.1"/>
    <property type="molecule type" value="Genomic_DNA"/>
</dbReference>
<reference evidence="4 5" key="1">
    <citation type="submission" date="2015-12" db="EMBL/GenBank/DDBJ databases">
        <title>Genome sequence of Streptomyces sp. G25.</title>
        <authorList>
            <person name="Poehlein A."/>
            <person name="Roettig A."/>
            <person name="Hiessl S."/>
            <person name="Hauschild P."/>
            <person name="Schauer J."/>
            <person name="Madkour M.H."/>
            <person name="Al-Ansari A.M."/>
            <person name="Almakishah N.H."/>
            <person name="Steinbuechel A."/>
            <person name="Daniel R."/>
        </authorList>
    </citation>
    <scope>NUCLEOTIDE SEQUENCE [LARGE SCALE GENOMIC DNA]</scope>
    <source>
        <strain evidence="5">G25(2015)</strain>
    </source>
</reference>
<protein>
    <recommendedName>
        <fullName evidence="3">Putative Flp pilus-assembly TadG-like N-terminal domain-containing protein</fullName>
    </recommendedName>
</protein>
<dbReference type="RefSeq" id="WP_067276698.1">
    <property type="nucleotide sequence ID" value="NZ_LOHS01000072.1"/>
</dbReference>
<keyword evidence="2" id="KW-0472">Membrane</keyword>
<name>A0A177HS12_9ACTN</name>
<dbReference type="OrthoDB" id="4337756at2"/>
<evidence type="ECO:0000259" key="3">
    <source>
        <dbReference type="Pfam" id="PF13400"/>
    </source>
</evidence>
<dbReference type="PATRIC" id="fig|1716141.3.peg.2927"/>
<dbReference type="InterPro" id="IPR028087">
    <property type="entry name" value="Tad_N"/>
</dbReference>